<evidence type="ECO:0000256" key="4">
    <source>
        <dbReference type="ARBA" id="ARBA00022606"/>
    </source>
</evidence>
<dbReference type="InterPro" id="IPR018229">
    <property type="entry name" value="Rhodopsin_retinal_BS"/>
</dbReference>
<sequence length="259" mass="27893">MTFLLAAVEGGLSMDFAQNTPLESLTLYLFFAGTVGMGAGAIYFFMQFFNVAPQYRSAMAVSTLICGIACFHYSKMTSQYMSGEAFPTALRYVDWLFTTPLLLVKFPLLLQIKKGAGKLMAQLIVLDVLMIVTAFIAETSAIGSGAWWGFFIVACVFELAIVAVLYTQIGKAIAKSPPPIADATRVMRYFILIGWAIYPVGFLMALGGAGEYREIFYNVADVINKVGFGLVALAGIQALTKEGPGGGVKTDVEDYPAAA</sequence>
<organism evidence="12 13">
    <name type="scientific">Stratiformator vulcanicus</name>
    <dbReference type="NCBI Taxonomy" id="2527980"/>
    <lineage>
        <taxon>Bacteria</taxon>
        <taxon>Pseudomonadati</taxon>
        <taxon>Planctomycetota</taxon>
        <taxon>Planctomycetia</taxon>
        <taxon>Planctomycetales</taxon>
        <taxon>Planctomycetaceae</taxon>
        <taxon>Stratiformator</taxon>
    </lineage>
</organism>
<evidence type="ECO:0000256" key="2">
    <source>
        <dbReference type="ARBA" id="ARBA00008130"/>
    </source>
</evidence>
<evidence type="ECO:0000256" key="3">
    <source>
        <dbReference type="ARBA" id="ARBA00022543"/>
    </source>
</evidence>
<dbReference type="PANTHER" id="PTHR28286">
    <property type="match status" value="1"/>
</dbReference>
<accession>A0A517QXI7</accession>
<feature type="transmembrane region" description="Helical" evidence="11">
    <location>
        <begin position="58"/>
        <end position="75"/>
    </location>
</feature>
<dbReference type="GO" id="GO:0016020">
    <property type="term" value="C:membrane"/>
    <property type="evidence" value="ECO:0007669"/>
    <property type="project" value="UniProtKB-SubCell"/>
</dbReference>
<evidence type="ECO:0000256" key="10">
    <source>
        <dbReference type="ARBA" id="ARBA00023170"/>
    </source>
</evidence>
<evidence type="ECO:0000256" key="6">
    <source>
        <dbReference type="ARBA" id="ARBA00022925"/>
    </source>
</evidence>
<reference evidence="14 15" key="2">
    <citation type="journal article" date="2025" name="Sci. Adv.">
        <title>Proteorhodopsin insights into the molecular mechanism of vectorial proton transport.</title>
        <authorList>
            <person name="Bukhdruker S."/>
            <person name="Gushchin I."/>
            <person name="Shevchenko V."/>
            <person name="Kovalev K."/>
            <person name="Polovinkin V."/>
            <person name="Tsybrov F."/>
            <person name="Astashkin R."/>
            <person name="Alekseev A."/>
            <person name="Mikhaylov A."/>
            <person name="Bukhalovich S."/>
            <person name="Bratanov D."/>
            <person name="Ryzhykau Y."/>
            <person name="Kuklina D."/>
            <person name="Caramello N."/>
            <person name="Rokitskaya T."/>
            <person name="Antonenko Y."/>
            <person name="Rulev M."/>
            <person name="Stoev C."/>
            <person name="Zabelskii D."/>
            <person name="Round E."/>
            <person name="Rogachev A."/>
            <person name="Borshchevskiy V."/>
            <person name="Ghai R."/>
            <person name="Bourenkov G."/>
            <person name="Zeghouf M."/>
            <person name="Cherfils J."/>
            <person name="Engelhard M."/>
            <person name="Chizhov I."/>
            <person name="Rodriguez-Valera F."/>
            <person name="Bamberg E."/>
            <person name="Gordeliy V."/>
        </authorList>
    </citation>
    <scope>X-RAY CRYSTALLOGRAPHY (1.25 ANGSTROMS) OF 22-241</scope>
</reference>
<evidence type="ECO:0000256" key="1">
    <source>
        <dbReference type="ARBA" id="ARBA00004141"/>
    </source>
</evidence>
<feature type="transmembrane region" description="Helical" evidence="11">
    <location>
        <begin position="189"/>
        <end position="209"/>
    </location>
</feature>
<dbReference type="SUPFAM" id="SSF81321">
    <property type="entry name" value="Family A G protein-coupled receptor-like"/>
    <property type="match status" value="1"/>
</dbReference>
<dbReference type="KEGG" id="svp:Pan189_06590"/>
<dbReference type="SMR" id="A0A517QXI7"/>
<keyword evidence="8" id="KW-0157">Chromophore</keyword>
<keyword evidence="3" id="KW-0600">Photoreceptor protein</keyword>
<feature type="transmembrane region" description="Helical" evidence="11">
    <location>
        <begin position="124"/>
        <end position="142"/>
    </location>
</feature>
<dbReference type="PANTHER" id="PTHR28286:SF2">
    <property type="entry name" value="BACTERIORHODOPSIN _OPSIN, NOPA (EUROFUNG)"/>
    <property type="match status" value="1"/>
</dbReference>
<dbReference type="AlphaFoldDB" id="A0A517QXI7"/>
<evidence type="ECO:0000313" key="12">
    <source>
        <dbReference type="EMBL" id="QDT36303.1"/>
    </source>
</evidence>
<evidence type="ECO:0000256" key="11">
    <source>
        <dbReference type="SAM" id="Phobius"/>
    </source>
</evidence>
<keyword evidence="9 11" id="KW-0472">Membrane</keyword>
<dbReference type="EMBL" id="CP036268">
    <property type="protein sequence ID" value="QDT36303.1"/>
    <property type="molecule type" value="Genomic_DNA"/>
</dbReference>
<gene>
    <name evidence="12" type="ORF">Pan189_06590</name>
</gene>
<keyword evidence="10" id="KW-0675">Receptor</keyword>
<dbReference type="RefSeq" id="WP_145362514.1">
    <property type="nucleotide sequence ID" value="NZ_CP036268.1"/>
</dbReference>
<keyword evidence="14 15" id="KW-0002">3D-structure</keyword>
<dbReference type="Proteomes" id="UP000317318">
    <property type="component" value="Chromosome"/>
</dbReference>
<keyword evidence="13" id="KW-1185">Reference proteome</keyword>
<keyword evidence="5 11" id="KW-0812">Transmembrane</keyword>
<feature type="transmembrane region" description="Helical" evidence="11">
    <location>
        <begin position="95"/>
        <end position="112"/>
    </location>
</feature>
<keyword evidence="7 11" id="KW-1133">Transmembrane helix</keyword>
<dbReference type="Pfam" id="PF01036">
    <property type="entry name" value="Bac_rhodopsin"/>
    <property type="match status" value="1"/>
</dbReference>
<dbReference type="SMART" id="SM01021">
    <property type="entry name" value="Bac_rhodopsin"/>
    <property type="match status" value="1"/>
</dbReference>
<proteinExistence type="evidence at protein level"/>
<dbReference type="GO" id="GO:0009881">
    <property type="term" value="F:photoreceptor activity"/>
    <property type="evidence" value="ECO:0007669"/>
    <property type="project" value="UniProtKB-KW"/>
</dbReference>
<evidence type="ECO:0000256" key="9">
    <source>
        <dbReference type="ARBA" id="ARBA00023136"/>
    </source>
</evidence>
<keyword evidence="4" id="KW-0716">Sensory transduction</keyword>
<keyword evidence="6" id="KW-0681">Retinal protein</keyword>
<dbReference type="Gene3D" id="1.20.1070.10">
    <property type="entry name" value="Rhodopsin 7-helix transmembrane proteins"/>
    <property type="match status" value="1"/>
</dbReference>
<name>A0A517QXI7_9PLAN</name>
<dbReference type="PDB" id="8RSO">
    <property type="method" value="X-ray"/>
    <property type="resolution" value="1.25 A"/>
    <property type="chains" value="A/B=22-241"/>
</dbReference>
<dbReference type="PDB" id="9G16">
    <property type="method" value="X-ray"/>
    <property type="resolution" value="1.51 A"/>
    <property type="chains" value="A=22-241"/>
</dbReference>
<dbReference type="GO" id="GO:0007602">
    <property type="term" value="P:phototransduction"/>
    <property type="evidence" value="ECO:0007669"/>
    <property type="project" value="UniProtKB-KW"/>
</dbReference>
<dbReference type="PDB" id="8RSP">
    <property type="method" value="X-ray"/>
    <property type="resolution" value="1.41 A"/>
    <property type="chains" value="A/B=22-241"/>
</dbReference>
<evidence type="ECO:0007829" key="15">
    <source>
        <dbReference type="PDB" id="8RSP"/>
    </source>
</evidence>
<evidence type="ECO:0000256" key="7">
    <source>
        <dbReference type="ARBA" id="ARBA00022989"/>
    </source>
</evidence>
<comment type="similarity">
    <text evidence="2">Belongs to the archaeal/bacterial/fungal opsin family.</text>
</comment>
<dbReference type="PDB" id="8RSS">
    <property type="method" value="X-ray"/>
    <property type="resolution" value="1.41 A"/>
    <property type="chains" value="A=22-241"/>
</dbReference>
<evidence type="ECO:0007829" key="14">
    <source>
        <dbReference type="PDB" id="8RSO"/>
    </source>
</evidence>
<reference evidence="12 13" key="1">
    <citation type="submission" date="2019-02" db="EMBL/GenBank/DDBJ databases">
        <title>Deep-cultivation of Planctomycetes and their phenomic and genomic characterization uncovers novel biology.</title>
        <authorList>
            <person name="Wiegand S."/>
            <person name="Jogler M."/>
            <person name="Boedeker C."/>
            <person name="Pinto D."/>
            <person name="Vollmers J."/>
            <person name="Rivas-Marin E."/>
            <person name="Kohn T."/>
            <person name="Peeters S.H."/>
            <person name="Heuer A."/>
            <person name="Rast P."/>
            <person name="Oberbeckmann S."/>
            <person name="Bunk B."/>
            <person name="Jeske O."/>
            <person name="Meyerdierks A."/>
            <person name="Storesund J.E."/>
            <person name="Kallscheuer N."/>
            <person name="Luecker S."/>
            <person name="Lage O.M."/>
            <person name="Pohl T."/>
            <person name="Merkel B.J."/>
            <person name="Hornburger P."/>
            <person name="Mueller R.-W."/>
            <person name="Bruemmer F."/>
            <person name="Labrenz M."/>
            <person name="Spormann A.M."/>
            <person name="Op den Camp H."/>
            <person name="Overmann J."/>
            <person name="Amann R."/>
            <person name="Jetten M.S.M."/>
            <person name="Mascher T."/>
            <person name="Medema M.H."/>
            <person name="Devos D.P."/>
            <person name="Kaster A.-K."/>
            <person name="Ovreas L."/>
            <person name="Rohde M."/>
            <person name="Galperin M.Y."/>
            <person name="Jogler C."/>
        </authorList>
    </citation>
    <scope>NUCLEOTIDE SEQUENCE [LARGE SCALE GENOMIC DNA]</scope>
    <source>
        <strain evidence="12 13">Pan189</strain>
    </source>
</reference>
<dbReference type="OrthoDB" id="30586at2"/>
<feature type="transmembrane region" description="Helical" evidence="11">
    <location>
        <begin position="27"/>
        <end position="46"/>
    </location>
</feature>
<dbReference type="GO" id="GO:0005216">
    <property type="term" value="F:monoatomic ion channel activity"/>
    <property type="evidence" value="ECO:0007669"/>
    <property type="project" value="InterPro"/>
</dbReference>
<feature type="transmembrane region" description="Helical" evidence="11">
    <location>
        <begin position="148"/>
        <end position="169"/>
    </location>
</feature>
<dbReference type="PRINTS" id="PR00251">
    <property type="entry name" value="BACTRLOPSIN"/>
</dbReference>
<evidence type="ECO:0000256" key="8">
    <source>
        <dbReference type="ARBA" id="ARBA00022991"/>
    </source>
</evidence>
<dbReference type="PDB" id="9G15">
    <property type="method" value="X-ray"/>
    <property type="resolution" value="2.00 A"/>
    <property type="chains" value="A=22-241"/>
</dbReference>
<protein>
    <submittedName>
        <fullName evidence="12">Green-light absorbing proteorhodopsin</fullName>
    </submittedName>
</protein>
<evidence type="ECO:0000256" key="5">
    <source>
        <dbReference type="ARBA" id="ARBA00022692"/>
    </source>
</evidence>
<comment type="subcellular location">
    <subcellularLocation>
        <location evidence="1">Membrane</location>
        <topology evidence="1">Multi-pass membrane protein</topology>
    </subcellularLocation>
</comment>
<dbReference type="InterPro" id="IPR001425">
    <property type="entry name" value="Arc/bac/fun_rhodopsins"/>
</dbReference>
<evidence type="ECO:0000313" key="13">
    <source>
        <dbReference type="Proteomes" id="UP000317318"/>
    </source>
</evidence>
<dbReference type="PROSITE" id="PS00950">
    <property type="entry name" value="BACTERIAL_OPSIN_1"/>
    <property type="match status" value="1"/>
</dbReference>